<keyword evidence="3" id="KW-0809">Transit peptide</keyword>
<accession>A0A1E4T3C1</accession>
<evidence type="ECO:0000313" key="8">
    <source>
        <dbReference type="EMBL" id="ODV86253.1"/>
    </source>
</evidence>
<dbReference type="InterPro" id="IPR003016">
    <property type="entry name" value="2-oxoA_DH_lipoyl-BS"/>
</dbReference>
<dbReference type="AlphaFoldDB" id="A0A1E4T3C1"/>
<name>A0A1E4T3C1_9ASCO</name>
<dbReference type="EMBL" id="KV453850">
    <property type="protein sequence ID" value="ODV86253.1"/>
    <property type="molecule type" value="Genomic_DNA"/>
</dbReference>
<dbReference type="InterPro" id="IPR004167">
    <property type="entry name" value="PSBD"/>
</dbReference>
<evidence type="ECO:0000313" key="9">
    <source>
        <dbReference type="Proteomes" id="UP000094801"/>
    </source>
</evidence>
<evidence type="ECO:0000256" key="3">
    <source>
        <dbReference type="ARBA" id="ARBA00022946"/>
    </source>
</evidence>
<dbReference type="FunFam" id="2.40.50.100:FF:000010">
    <property type="entry name" value="Acetyltransferase component of pyruvate dehydrogenase complex"/>
    <property type="match status" value="1"/>
</dbReference>
<sequence length="401" mass="43259">MLRSISKSVKPVLRVPLATKRGFSLTIAKMALTPFGMPAMSPTMEEGGIVSWKVKEGDSFSAGDELLEVETDKATISVEAQDDGIMAKIIKHDGEKEIKVGFPIAYLAEPGDNIAELEIPSAEEPVKAPEPAAAAAPKAPKASEPEAAPAKKESTSTPKASQSSGAADQSQVFFPSVSMLLDINHISREEALSKIPATGPKGRILKGDVLAYLGQIPADSNSKIASYIKSKEHLDLSNIELRPKVDSKAAETSPEKVEKKQKEPVKVTHQFVLASSIPKESISKLIAKASKSAEIYAYGTPLYQPSDLIDPIFEELVAPPRNSERFTVSTTIGTLEEPAAAIVDDFDFEPFQESSSSSDVLTTVDVELVCNEKVFDSKARAEKYIERFGDYLKHAESKLAL</sequence>
<evidence type="ECO:0000256" key="1">
    <source>
        <dbReference type="ARBA" id="ARBA00007317"/>
    </source>
</evidence>
<organism evidence="8 9">
    <name type="scientific">[Candida] arabinofermentans NRRL YB-2248</name>
    <dbReference type="NCBI Taxonomy" id="983967"/>
    <lineage>
        <taxon>Eukaryota</taxon>
        <taxon>Fungi</taxon>
        <taxon>Dikarya</taxon>
        <taxon>Ascomycota</taxon>
        <taxon>Saccharomycotina</taxon>
        <taxon>Pichiomycetes</taxon>
        <taxon>Pichiales</taxon>
        <taxon>Pichiaceae</taxon>
        <taxon>Ogataea</taxon>
        <taxon>Ogataea/Candida clade</taxon>
    </lineage>
</organism>
<evidence type="ECO:0000259" key="6">
    <source>
        <dbReference type="PROSITE" id="PS50968"/>
    </source>
</evidence>
<keyword evidence="9" id="KW-1185">Reference proteome</keyword>
<dbReference type="SUPFAM" id="SSF47005">
    <property type="entry name" value="Peripheral subunit-binding domain of 2-oxo acid dehydrogenase complex"/>
    <property type="match status" value="1"/>
</dbReference>
<feature type="domain" description="Peripheral subunit-binding (PSBD)" evidence="7">
    <location>
        <begin position="172"/>
        <end position="213"/>
    </location>
</feature>
<keyword evidence="2" id="KW-0450">Lipoyl</keyword>
<dbReference type="InterPro" id="IPR000089">
    <property type="entry name" value="Biotin_lipoyl"/>
</dbReference>
<dbReference type="InterPro" id="IPR036625">
    <property type="entry name" value="E3-bd_dom_sf"/>
</dbReference>
<feature type="compositionally biased region" description="Low complexity" evidence="5">
    <location>
        <begin position="129"/>
        <end position="140"/>
    </location>
</feature>
<dbReference type="PROSITE" id="PS50968">
    <property type="entry name" value="BIOTINYL_LIPOYL"/>
    <property type="match status" value="1"/>
</dbReference>
<evidence type="ECO:0000256" key="2">
    <source>
        <dbReference type="ARBA" id="ARBA00022823"/>
    </source>
</evidence>
<protein>
    <submittedName>
        <fullName evidence="8">Uncharacterized protein</fullName>
    </submittedName>
</protein>
<evidence type="ECO:0000256" key="5">
    <source>
        <dbReference type="SAM" id="MobiDB-lite"/>
    </source>
</evidence>
<feature type="region of interest" description="Disordered" evidence="5">
    <location>
        <begin position="124"/>
        <end position="168"/>
    </location>
</feature>
<gene>
    <name evidence="8" type="ORF">CANARDRAFT_27506</name>
</gene>
<dbReference type="Gene3D" id="2.40.50.100">
    <property type="match status" value="1"/>
</dbReference>
<dbReference type="Proteomes" id="UP000094801">
    <property type="component" value="Unassembled WGS sequence"/>
</dbReference>
<dbReference type="Gene3D" id="4.10.320.10">
    <property type="entry name" value="E3-binding domain"/>
    <property type="match status" value="1"/>
</dbReference>
<dbReference type="CDD" id="cd06849">
    <property type="entry name" value="lipoyl_domain"/>
    <property type="match status" value="1"/>
</dbReference>
<dbReference type="PROSITE" id="PS00189">
    <property type="entry name" value="LIPOYL"/>
    <property type="match status" value="1"/>
</dbReference>
<proteinExistence type="inferred from homology"/>
<dbReference type="GO" id="GO:0004742">
    <property type="term" value="F:dihydrolipoyllysine-residue acetyltransferase activity"/>
    <property type="evidence" value="ECO:0007669"/>
    <property type="project" value="TreeGrafter"/>
</dbReference>
<comment type="subunit">
    <text evidence="4">Eukaryotic pyruvate dehydrogenase (PDH) complexes are organized as a core consisting of the oligomeric dihydrolipoamide acetyl-transferase (E2), around which are arranged multiple copies of pyruvate dehydrogenase (E1), dihydrolipoamide dehydrogenase (E3) and protein X (E3BP) bound by non-covalent bonds.</text>
</comment>
<dbReference type="InterPro" id="IPR011053">
    <property type="entry name" value="Single_hybrid_motif"/>
</dbReference>
<dbReference type="SUPFAM" id="SSF51230">
    <property type="entry name" value="Single hybrid motif"/>
    <property type="match status" value="1"/>
</dbReference>
<dbReference type="Pfam" id="PF00364">
    <property type="entry name" value="Biotin_lipoyl"/>
    <property type="match status" value="1"/>
</dbReference>
<comment type="similarity">
    <text evidence="1">Belongs to the 2-oxoacid dehydrogenase family.</text>
</comment>
<dbReference type="GO" id="GO:0006086">
    <property type="term" value="P:pyruvate decarboxylation to acetyl-CoA"/>
    <property type="evidence" value="ECO:0007669"/>
    <property type="project" value="InterPro"/>
</dbReference>
<dbReference type="PROSITE" id="PS51826">
    <property type="entry name" value="PSBD"/>
    <property type="match status" value="1"/>
</dbReference>
<reference evidence="9" key="1">
    <citation type="submission" date="2016-04" db="EMBL/GenBank/DDBJ databases">
        <title>Comparative genomics of biotechnologically important yeasts.</title>
        <authorList>
            <consortium name="DOE Joint Genome Institute"/>
            <person name="Riley R."/>
            <person name="Haridas S."/>
            <person name="Wolfe K.H."/>
            <person name="Lopes M.R."/>
            <person name="Hittinger C.T."/>
            <person name="Goker M."/>
            <person name="Salamov A."/>
            <person name="Wisecaver J."/>
            <person name="Long T.M."/>
            <person name="Aerts A.L."/>
            <person name="Barry K."/>
            <person name="Choi C."/>
            <person name="Clum A."/>
            <person name="Coughlan A.Y."/>
            <person name="Deshpande S."/>
            <person name="Douglass A.P."/>
            <person name="Hanson S.J."/>
            <person name="Klenk H.-P."/>
            <person name="Labutti K."/>
            <person name="Lapidus A."/>
            <person name="Lindquist E."/>
            <person name="Lipzen A."/>
            <person name="Meier-Kolthoff J.P."/>
            <person name="Ohm R.A."/>
            <person name="Otillar R.P."/>
            <person name="Pangilinan J."/>
            <person name="Peng Y."/>
            <person name="Rokas A."/>
            <person name="Rosa C.A."/>
            <person name="Scheuner C."/>
            <person name="Sibirny A.A."/>
            <person name="Slot J.C."/>
            <person name="Stielow J.B."/>
            <person name="Sun H."/>
            <person name="Kurtzman C.P."/>
            <person name="Blackwell M."/>
            <person name="Grigoriev I.V."/>
            <person name="Jeffries T.W."/>
        </authorList>
    </citation>
    <scope>NUCLEOTIDE SEQUENCE [LARGE SCALE GENOMIC DNA]</scope>
    <source>
        <strain evidence="9">NRRL YB-2248</strain>
    </source>
</reference>
<dbReference type="PANTHER" id="PTHR23151:SF82">
    <property type="entry name" value="PYRUVATE DEHYDROGENASE COMPLEX PROTEIN X COMPONENT, MITOCHONDRIAL"/>
    <property type="match status" value="1"/>
</dbReference>
<feature type="compositionally biased region" description="Basic and acidic residues" evidence="5">
    <location>
        <begin position="141"/>
        <end position="154"/>
    </location>
</feature>
<dbReference type="STRING" id="983967.A0A1E4T3C1"/>
<evidence type="ECO:0000256" key="4">
    <source>
        <dbReference type="ARBA" id="ARBA00065810"/>
    </source>
</evidence>
<dbReference type="OrthoDB" id="202158at2759"/>
<dbReference type="Pfam" id="PF02817">
    <property type="entry name" value="E3_binding"/>
    <property type="match status" value="1"/>
</dbReference>
<dbReference type="InterPro" id="IPR045257">
    <property type="entry name" value="E2/Pdx1"/>
</dbReference>
<dbReference type="GO" id="GO:0045254">
    <property type="term" value="C:pyruvate dehydrogenase complex"/>
    <property type="evidence" value="ECO:0007669"/>
    <property type="project" value="InterPro"/>
</dbReference>
<dbReference type="PANTHER" id="PTHR23151">
    <property type="entry name" value="DIHYDROLIPOAMIDE ACETYL/SUCCINYL-TRANSFERASE-RELATED"/>
    <property type="match status" value="1"/>
</dbReference>
<feature type="domain" description="Lipoyl-binding" evidence="6">
    <location>
        <begin position="32"/>
        <end position="108"/>
    </location>
</feature>
<evidence type="ECO:0000259" key="7">
    <source>
        <dbReference type="PROSITE" id="PS51826"/>
    </source>
</evidence>